<keyword evidence="5 6" id="KW-0472">Membrane</keyword>
<sequence>MKVIKNYLYNVVYQILLLLVPLITVPYVARVLGPELVGINSYTNSWMTFFMLVGQMGIALYGNREVAYHRENPIERSQIFWGIETLQGITIFLALVAYLTAIFLFSTTFKQFFLLQSFWIIAAGLDVSWYFMGMENFQQIVFRNMLVKLASVALIFLLVKGPHDLGRYIALLGLSNLVGNLTLWPYLRDEIKWVPIRTWHPFRHFYPALLLFVPTITTQVYLVVNRLMLGRMSTQNQLGQFQNTDQIIKVVLAVATASGQVMLPHIANKFSKGDVKGICESLYNSFDFITAIAVPMMFGIMAVAKPFAPWFLGSQYNEAGILMMIEAPVILFIAWSNVTGTQYLMPINRTKEYTVSVTLGAVINIIANLFLIALWGARGATVATDISELTVTAVQLYYIRNTISRRRLFSSVWKYLISGGIMFIVVYRLSSVISMTVMNLVVEVLVGVVIYLLGIILLKAPVVNQAIELIQKGHKNK</sequence>
<evidence type="ECO:0000256" key="5">
    <source>
        <dbReference type="ARBA" id="ARBA00023136"/>
    </source>
</evidence>
<feature type="transmembrane region" description="Helical" evidence="6">
    <location>
        <begin position="83"/>
        <end position="106"/>
    </location>
</feature>
<evidence type="ECO:0000256" key="6">
    <source>
        <dbReference type="SAM" id="Phobius"/>
    </source>
</evidence>
<feature type="transmembrane region" description="Helical" evidence="6">
    <location>
        <begin position="208"/>
        <end position="227"/>
    </location>
</feature>
<feature type="transmembrane region" description="Helical" evidence="6">
    <location>
        <begin position="112"/>
        <end position="133"/>
    </location>
</feature>
<evidence type="ECO:0000256" key="4">
    <source>
        <dbReference type="ARBA" id="ARBA00022989"/>
    </source>
</evidence>
<feature type="transmembrane region" description="Helical" evidence="6">
    <location>
        <begin position="140"/>
        <end position="159"/>
    </location>
</feature>
<evidence type="ECO:0000256" key="2">
    <source>
        <dbReference type="ARBA" id="ARBA00022475"/>
    </source>
</evidence>
<evidence type="ECO:0000256" key="3">
    <source>
        <dbReference type="ARBA" id="ARBA00022692"/>
    </source>
</evidence>
<organism evidence="7 8">
    <name type="scientific">Limosilactobacillus reuteri</name>
    <name type="common">Lactobacillus reuteri</name>
    <dbReference type="NCBI Taxonomy" id="1598"/>
    <lineage>
        <taxon>Bacteria</taxon>
        <taxon>Bacillati</taxon>
        <taxon>Bacillota</taxon>
        <taxon>Bacilli</taxon>
        <taxon>Lactobacillales</taxon>
        <taxon>Lactobacillaceae</taxon>
        <taxon>Limosilactobacillus</taxon>
    </lineage>
</organism>
<feature type="transmembrane region" description="Helical" evidence="6">
    <location>
        <begin position="288"/>
        <end position="308"/>
    </location>
</feature>
<protein>
    <submittedName>
        <fullName evidence="7">Flippase</fullName>
    </submittedName>
</protein>
<comment type="subcellular location">
    <subcellularLocation>
        <location evidence="1">Cell membrane</location>
        <topology evidence="1">Multi-pass membrane protein</topology>
    </subcellularLocation>
</comment>
<feature type="transmembrane region" description="Helical" evidence="6">
    <location>
        <begin position="412"/>
        <end position="430"/>
    </location>
</feature>
<reference evidence="7" key="1">
    <citation type="journal article" date="2019" name="Cell Metab.">
        <title>Nutrient sensing in CD11c cells alters the gut microbiome to regulate food intake and body mass.</title>
        <authorList>
            <person name="Chagwedera N.D."/>
            <person name="Ang Q.Y."/>
            <person name="Bisanz J.E."/>
            <person name="Leong Y.A."/>
            <person name="Ganeshan K."/>
            <person name="Cai J."/>
            <person name="Patterson A.D."/>
            <person name="Turnbaugh P.J."/>
            <person name="Chawla A."/>
        </authorList>
    </citation>
    <scope>NUCLEOTIDE SEQUENCE</scope>
    <source>
        <strain evidence="7">I8-5</strain>
    </source>
</reference>
<feature type="transmembrane region" description="Helical" evidence="6">
    <location>
        <begin position="436"/>
        <end position="458"/>
    </location>
</feature>
<keyword evidence="3 6" id="KW-0812">Transmembrane</keyword>
<dbReference type="GO" id="GO:0005886">
    <property type="term" value="C:plasma membrane"/>
    <property type="evidence" value="ECO:0007669"/>
    <property type="project" value="UniProtKB-SubCell"/>
</dbReference>
<comment type="caution">
    <text evidence="7">The sequence shown here is derived from an EMBL/GenBank/DDBJ whole genome shotgun (WGS) entry which is preliminary data.</text>
</comment>
<evidence type="ECO:0000313" key="8">
    <source>
        <dbReference type="Proteomes" id="UP000297521"/>
    </source>
</evidence>
<dbReference type="RefSeq" id="WP_135350227.1">
    <property type="nucleotide sequence ID" value="NZ_SRKR01000013.1"/>
</dbReference>
<dbReference type="AlphaFoldDB" id="A0AAX2SSQ6"/>
<keyword evidence="4 6" id="KW-1133">Transmembrane helix</keyword>
<dbReference type="InterPro" id="IPR002797">
    <property type="entry name" value="Polysacc_synth"/>
</dbReference>
<dbReference type="CDD" id="cd13128">
    <property type="entry name" value="MATE_Wzx_like"/>
    <property type="match status" value="1"/>
</dbReference>
<gene>
    <name evidence="7" type="ORF">E5F87_07410</name>
</gene>
<keyword evidence="2" id="KW-1003">Cell membrane</keyword>
<dbReference type="Proteomes" id="UP000297521">
    <property type="component" value="Unassembled WGS sequence"/>
</dbReference>
<feature type="transmembrane region" description="Helical" evidence="6">
    <location>
        <begin position="165"/>
        <end position="187"/>
    </location>
</feature>
<dbReference type="InterPro" id="IPR050833">
    <property type="entry name" value="Poly_Biosynth_Transport"/>
</dbReference>
<dbReference type="PANTHER" id="PTHR30250:SF11">
    <property type="entry name" value="O-ANTIGEN TRANSPORTER-RELATED"/>
    <property type="match status" value="1"/>
</dbReference>
<reference evidence="7" key="2">
    <citation type="submission" date="2019-04" db="EMBL/GenBank/DDBJ databases">
        <authorList>
            <person name="Bisanz J.E."/>
            <person name="Chagwedera N.D."/>
            <person name="Chawla A."/>
            <person name="Turnbaugh P.J."/>
        </authorList>
    </citation>
    <scope>NUCLEOTIDE SEQUENCE</scope>
    <source>
        <strain evidence="7">I8-5</strain>
    </source>
</reference>
<dbReference type="Pfam" id="PF01943">
    <property type="entry name" value="Polysacc_synt"/>
    <property type="match status" value="1"/>
</dbReference>
<name>A0AAX2SSQ6_LIMRT</name>
<feature type="transmembrane region" description="Helical" evidence="6">
    <location>
        <begin position="320"/>
        <end position="341"/>
    </location>
</feature>
<evidence type="ECO:0000313" key="7">
    <source>
        <dbReference type="EMBL" id="TGB10474.1"/>
    </source>
</evidence>
<feature type="transmembrane region" description="Helical" evidence="6">
    <location>
        <begin position="382"/>
        <end position="400"/>
    </location>
</feature>
<evidence type="ECO:0000256" key="1">
    <source>
        <dbReference type="ARBA" id="ARBA00004651"/>
    </source>
</evidence>
<accession>A0AAX2SSQ6</accession>
<proteinExistence type="predicted"/>
<dbReference type="PANTHER" id="PTHR30250">
    <property type="entry name" value="PST FAMILY PREDICTED COLANIC ACID TRANSPORTER"/>
    <property type="match status" value="1"/>
</dbReference>
<feature type="transmembrane region" description="Helical" evidence="6">
    <location>
        <begin position="353"/>
        <end position="376"/>
    </location>
</feature>
<feature type="transmembrane region" description="Helical" evidence="6">
    <location>
        <begin position="7"/>
        <end position="29"/>
    </location>
</feature>
<dbReference type="EMBL" id="SRKR01000013">
    <property type="protein sequence ID" value="TGB10474.1"/>
    <property type="molecule type" value="Genomic_DNA"/>
</dbReference>